<accession>W0RSB7</accession>
<proteinExistence type="predicted"/>
<dbReference type="eggNOG" id="COG3250">
    <property type="taxonomic scope" value="Bacteria"/>
</dbReference>
<dbReference type="InterPro" id="IPR053161">
    <property type="entry name" value="Ulvan_degrading_GH"/>
</dbReference>
<organism evidence="2 3">
    <name type="scientific">Gemmatirosa kalamazoonensis</name>
    <dbReference type="NCBI Taxonomy" id="861299"/>
    <lineage>
        <taxon>Bacteria</taxon>
        <taxon>Pseudomonadati</taxon>
        <taxon>Gemmatimonadota</taxon>
        <taxon>Gemmatimonadia</taxon>
        <taxon>Gemmatimonadales</taxon>
        <taxon>Gemmatimonadaceae</taxon>
        <taxon>Gemmatirosa</taxon>
    </lineage>
</organism>
<feature type="signal peptide" evidence="1">
    <location>
        <begin position="1"/>
        <end position="16"/>
    </location>
</feature>
<keyword evidence="3" id="KW-1185">Reference proteome</keyword>
<feature type="chain" id="PRO_5004795915" evidence="1">
    <location>
        <begin position="17"/>
        <end position="905"/>
    </location>
</feature>
<dbReference type="InterPro" id="IPR008979">
    <property type="entry name" value="Galactose-bd-like_sf"/>
</dbReference>
<dbReference type="AlphaFoldDB" id="W0RSB7"/>
<protein>
    <submittedName>
        <fullName evidence="2">Glycoside hydrolase family 2 sugar binding protein</fullName>
    </submittedName>
</protein>
<dbReference type="PANTHER" id="PTHR36848:SF2">
    <property type="entry name" value="SECRETED PROTEIN"/>
    <property type="match status" value="1"/>
</dbReference>
<evidence type="ECO:0000256" key="1">
    <source>
        <dbReference type="SAM" id="SignalP"/>
    </source>
</evidence>
<geneLocation type="plasmid" evidence="2 3">
    <name>2</name>
</geneLocation>
<evidence type="ECO:0000313" key="3">
    <source>
        <dbReference type="Proteomes" id="UP000019151"/>
    </source>
</evidence>
<dbReference type="SUPFAM" id="SSF49785">
    <property type="entry name" value="Galactose-binding domain-like"/>
    <property type="match status" value="1"/>
</dbReference>
<dbReference type="EMBL" id="CP007130">
    <property type="protein sequence ID" value="AHG93180.1"/>
    <property type="molecule type" value="Genomic_DNA"/>
</dbReference>
<keyword evidence="1" id="KW-0732">Signal</keyword>
<keyword evidence="2" id="KW-0614">Plasmid</keyword>
<dbReference type="KEGG" id="gba:J421_5645"/>
<dbReference type="InParanoid" id="W0RSB7"/>
<dbReference type="Gene3D" id="2.60.120.260">
    <property type="entry name" value="Galactose-binding domain-like"/>
    <property type="match status" value="1"/>
</dbReference>
<name>W0RSB7_9BACT</name>
<gene>
    <name evidence="2" type="ORF">J421_5645</name>
</gene>
<dbReference type="HOGENOM" id="CLU_003772_1_0_0"/>
<reference evidence="2 3" key="1">
    <citation type="journal article" date="2014" name="Genome Announc.">
        <title>Genome Sequence and Methylome of Soil Bacterium Gemmatirosa kalamazoonensis KBS708T, a Member of the Rarely Cultivated Gemmatimonadetes Phylum.</title>
        <authorList>
            <person name="Debruyn J.M."/>
            <person name="Radosevich M."/>
            <person name="Wommack K.E."/>
            <person name="Polson S.W."/>
            <person name="Hauser L.J."/>
            <person name="Fawaz M.N."/>
            <person name="Korlach J."/>
            <person name="Tsai Y.C."/>
        </authorList>
    </citation>
    <scope>NUCLEOTIDE SEQUENCE [LARGE SCALE GENOMIC DNA]</scope>
    <source>
        <strain evidence="2 3">KBS708</strain>
        <plasmid evidence="3">Plasmid 2</plasmid>
    </source>
</reference>
<keyword evidence="2" id="KW-0378">Hydrolase</keyword>
<dbReference type="PANTHER" id="PTHR36848">
    <property type="entry name" value="DNA-BINDING PROTEIN (PUTATIVE SECRETED PROTEIN)-RELATED"/>
    <property type="match status" value="1"/>
</dbReference>
<evidence type="ECO:0000313" key="2">
    <source>
        <dbReference type="EMBL" id="AHG93180.1"/>
    </source>
</evidence>
<dbReference type="NCBIfam" id="NF045579">
    <property type="entry name" value="rhamnoside_JR"/>
    <property type="match status" value="1"/>
</dbReference>
<dbReference type="GO" id="GO:0016787">
    <property type="term" value="F:hydrolase activity"/>
    <property type="evidence" value="ECO:0007669"/>
    <property type="project" value="UniProtKB-KW"/>
</dbReference>
<sequence>MLVAACLTIAAPRAHAQAGPLAWSAVGREQRPWTRWWWLGSAVDSAGLTRELRGLAAAGFGGVEVTAIYGAKGADSAYVPYLSPRWVQLLRHAATEARRFGMGLDMPPGSGWRTGGPFVPEADASASLRVTAEPVPSGGTWSADLTGKRIEAVTATAPGAAPVLVARLPAGPLRWTAPAGGAGPWTVYIAETRAPVDEVKRPAPGGEGHAIDPFSASAVRHFLAAYDERTRALPNGLVRAWFHDSYEYTGTGSPELFDTFRRLRGYDLALHLPELLGRGSADSVARVKSDYRETLSDMLLANFLGPLTAWAHTRGGLSRNQAHGSPGNLLDLYAAVDIPETEIFGPVDTTDANRLINKFASSAAHVSGKPLASAESFTWLEEHFSVALDEVKRAADGMFLGGINHLLYHGTAYSPAGIAWPGWEFYASAEFNPRNAFWRDLPAFNRYVARVQSELQRGRPDEDVLLYWPVWDNWHDPAGLRMDFNVRDVGRTTSWLGGKPVGDVAKALIATGVGFDYVSDRLLAAHVTAPNGRLQAGGASYRAIVVPPTQHMPVETMRRLLNLARDGATVVFLGALPTDVPGLAELEARRGALAAEEKRVRIADASGMRTGVVGRGRVLVGDSLATLLDAAGVRREPMTARAGVHFIRRRTDAGHSYFVAHTGNGDAVDGWVALGVRAASVAILDPMTGRTGFARTRRQGDRTEAYLQLDPGESLILRAFDRAVTGAAWPYRTPAGAPVALRGRWTVAFVDGGPTLPKGFSADSLLPWTGLGDADADRFAGTARYALRFDAPGSASDYLLDLGRVEASARVRLNGRDLGTLVARPFRVRTGPLQPSGNVLEVEVTNLSANRVRDLDVRGVPWKIFRDINYVNLDYKPFDASTWPVRTSGLVGPATLTPLASGPRM</sequence>
<dbReference type="Pfam" id="PF17132">
    <property type="entry name" value="Glyco_hydro_106"/>
    <property type="match status" value="3"/>
</dbReference>
<dbReference type="Proteomes" id="UP000019151">
    <property type="component" value="Plasmid 2"/>
</dbReference>